<evidence type="ECO:0000313" key="2">
    <source>
        <dbReference type="EMBL" id="MBB4866914.1"/>
    </source>
</evidence>
<reference evidence="2 3" key="1">
    <citation type="submission" date="2020-08" db="EMBL/GenBank/DDBJ databases">
        <title>Functional genomics of gut bacteria from endangered species of beetles.</title>
        <authorList>
            <person name="Carlos-Shanley C."/>
        </authorList>
    </citation>
    <scope>NUCLEOTIDE SEQUENCE [LARGE SCALE GENOMIC DNA]</scope>
    <source>
        <strain evidence="2 3">S00179</strain>
    </source>
</reference>
<dbReference type="InterPro" id="IPR046864">
    <property type="entry name" value="VasX_N"/>
</dbReference>
<dbReference type="CDD" id="cd20708">
    <property type="entry name" value="MIX_IV"/>
    <property type="match status" value="1"/>
</dbReference>
<dbReference type="RefSeq" id="WP_184595900.1">
    <property type="nucleotide sequence ID" value="NZ_JACHLI010000033.1"/>
</dbReference>
<feature type="domain" description="Toxin VasX N-terminal region" evidence="1">
    <location>
        <begin position="17"/>
        <end position="153"/>
    </location>
</feature>
<dbReference type="Proteomes" id="UP000566995">
    <property type="component" value="Unassembled WGS sequence"/>
</dbReference>
<proteinExistence type="predicted"/>
<accession>A0A7W7P4I2</accession>
<comment type="caution">
    <text evidence="2">The sequence shown here is derived from an EMBL/GenBank/DDBJ whole genome shotgun (WGS) entry which is preliminary data.</text>
</comment>
<organism evidence="2 3">
    <name type="scientific">Pseudomonas nitroreducens</name>
    <dbReference type="NCBI Taxonomy" id="46680"/>
    <lineage>
        <taxon>Bacteria</taxon>
        <taxon>Pseudomonadati</taxon>
        <taxon>Pseudomonadota</taxon>
        <taxon>Gammaproteobacteria</taxon>
        <taxon>Pseudomonadales</taxon>
        <taxon>Pseudomonadaceae</taxon>
        <taxon>Pseudomonas</taxon>
    </lineage>
</organism>
<evidence type="ECO:0000259" key="1">
    <source>
        <dbReference type="Pfam" id="PF20249"/>
    </source>
</evidence>
<gene>
    <name evidence="2" type="ORF">HNP46_005822</name>
</gene>
<dbReference type="EMBL" id="JACHLI010000033">
    <property type="protein sequence ID" value="MBB4866914.1"/>
    <property type="molecule type" value="Genomic_DNA"/>
</dbReference>
<dbReference type="Pfam" id="PF20249">
    <property type="entry name" value="VasX_N"/>
    <property type="match status" value="1"/>
</dbReference>
<name>A0A7W7P4I2_PSENT</name>
<dbReference type="AlphaFoldDB" id="A0A7W7P4I2"/>
<sequence length="901" mass="97002">MAAPANFNPAACPLLSAVWPVRYAIGTTPAVDTAAFSLPPLTGNFPPLGDAYGGGVGQPLNYTARLLRDGWLYVWQQGQNRLLEYQVKAAQLTETPRGGKVIDASARPYLLAPAGAPLGLVWSPVQWSDAQFSAAKSDANVRQRVMRTLTPGAAPFSGKPEAIRSSLGDYLLPQGFLWSCEAAVRAPIWARTLADMRRCEQQAYAVLDDAWGVLFDLASLLRLRKAGFDAFRTQHSEEWAIADVLKQLSESDGQLRKNLPSMTRYEELRAAWKQQQDEEAAYATDMRHLAELWVNWFETLGQKSTASLETACGHFDITQPEARALLEANFAAGCLGPAETSLGVKSLTRAMDYTSLGAAKPWLLWVMLGLYERTGVPELKTLFDMGDNVSDNLAGTVASGAQMGRALALSALINLAANQFAQRKLAQAHEALFIALSPVAGVHLHNADGEKPLSAAAKAFMAASLARSGQRLAVHAAEPRQIGEWFSEQAGTRSQLPKKFKLTPLAGAVKNAMPFFHLVPAQAAQAAKLPPLNAQLAAVHPRDLLSMSKEAADRAPLKCLLVMMAGWNLAFSGKQLLQDKSLKGWLSAGGAVMGVFSAGSATLQKVAELNWEAAVKASGTMSVSAQATLANALGVGAGTFALQGIVSGLDTVVYGVEALEAYRAGDLDTAAINAGLAVASAANLTLMVQAFRAYRAARAAVLAGEAAAMARGLGAMPHLAPKALGLALTIFAGVFIRLYTKDTPLEAWVKGTRFGTRPAEWANSYTQCMLEFYKVVFPISFDAYRLNELNPYTGMVQSTYLLLRLPGQASLTDDMIHFKGEEVWGGIFGFGSRKKAVEWTGEDFDLHGGTRVRTEAGVATYRRVYHEDKGQELNQIRGQLTYYPVPGLALPPIEIEEAAWI</sequence>
<protein>
    <recommendedName>
        <fullName evidence="1">Toxin VasX N-terminal region domain-containing protein</fullName>
    </recommendedName>
</protein>
<evidence type="ECO:0000313" key="3">
    <source>
        <dbReference type="Proteomes" id="UP000566995"/>
    </source>
</evidence>